<proteinExistence type="predicted"/>
<feature type="repeat" description="PPR" evidence="2">
    <location>
        <begin position="189"/>
        <end position="219"/>
    </location>
</feature>
<reference evidence="4" key="1">
    <citation type="journal article" date="2010" name="Nat. Biotechnol.">
        <title>Draft genome sequence of the oilseed species Ricinus communis.</title>
        <authorList>
            <person name="Chan A.P."/>
            <person name="Crabtree J."/>
            <person name="Zhao Q."/>
            <person name="Lorenzi H."/>
            <person name="Orvis J."/>
            <person name="Puiu D."/>
            <person name="Melake-Berhan A."/>
            <person name="Jones K.M."/>
            <person name="Redman J."/>
            <person name="Chen G."/>
            <person name="Cahoon E.B."/>
            <person name="Gedil M."/>
            <person name="Stanke M."/>
            <person name="Haas B.J."/>
            <person name="Wortman J.R."/>
            <person name="Fraser-Liggett C.M."/>
            <person name="Ravel J."/>
            <person name="Rabinowicz P.D."/>
        </authorList>
    </citation>
    <scope>NUCLEOTIDE SEQUENCE [LARGE SCALE GENOMIC DNA]</scope>
    <source>
        <strain evidence="4">cv. Hale</strain>
    </source>
</reference>
<protein>
    <submittedName>
        <fullName evidence="3">Pentatricopeptide repeat-containing protein, putative</fullName>
    </submittedName>
</protein>
<dbReference type="Gene3D" id="1.25.40.10">
    <property type="entry name" value="Tetratricopeptide repeat domain"/>
    <property type="match status" value="3"/>
</dbReference>
<dbReference type="PANTHER" id="PTHR47926">
    <property type="entry name" value="PENTATRICOPEPTIDE REPEAT-CONTAINING PROTEIN"/>
    <property type="match status" value="1"/>
</dbReference>
<dbReference type="PANTHER" id="PTHR47926:SF367">
    <property type="entry name" value="DYW DOMAIN-CONTAINING PROTEIN"/>
    <property type="match status" value="1"/>
</dbReference>
<dbReference type="Pfam" id="PF01535">
    <property type="entry name" value="PPR"/>
    <property type="match status" value="2"/>
</dbReference>
<evidence type="ECO:0000256" key="1">
    <source>
        <dbReference type="ARBA" id="ARBA00022737"/>
    </source>
</evidence>
<evidence type="ECO:0000256" key="2">
    <source>
        <dbReference type="PROSITE-ProRule" id="PRU00708"/>
    </source>
</evidence>
<keyword evidence="4" id="KW-1185">Reference proteome</keyword>
<dbReference type="AlphaFoldDB" id="B9SS93"/>
<dbReference type="GO" id="GO:0003723">
    <property type="term" value="F:RNA binding"/>
    <property type="evidence" value="ECO:0007669"/>
    <property type="project" value="InterPro"/>
</dbReference>
<dbReference type="PROSITE" id="PS51375">
    <property type="entry name" value="PPR"/>
    <property type="match status" value="3"/>
</dbReference>
<sequence length="374" mass="42257">MFAPNISASLLSFSHPQFSTAIFQSLFSSLQIKRSVSSIKQIHAQFIISGFTGHASLLGHLLSLLALSPENQFHYSYSVYQSIKNPSVFASNNMIRCFSKSELPLESVVFYSSMLRRFIRPNNYSFTFLFQGCGKGLGFIEGVQIHCHVIKFGFCEDVYVRNALIHFFFACCRVECSKQVFEENPRRCDIVTWNAMLAGFARDGQVAVVEKMFDEMYERDVISWNTMIMAYVHNGKLEEGLECFRRMRESELVPDEATFVTVLSASAQLGLLEHGRLVRSIIDALNVTMTSALGTALLDMYAKCGCIEQCRLLFDKLPQRDISTWNVMICGLASHGLGKEAISLFERFLSKGLRPSFWFSKGGQALFSVDDRLL</sequence>
<dbReference type="Proteomes" id="UP000008311">
    <property type="component" value="Unassembled WGS sequence"/>
</dbReference>
<dbReference type="Pfam" id="PF13041">
    <property type="entry name" value="PPR_2"/>
    <property type="match status" value="2"/>
</dbReference>
<keyword evidence="1" id="KW-0677">Repeat</keyword>
<gene>
    <name evidence="3" type="ORF">RCOM_0619300</name>
</gene>
<name>B9SS93_RICCO</name>
<dbReference type="InParanoid" id="B9SS93"/>
<feature type="repeat" description="PPR" evidence="2">
    <location>
        <begin position="220"/>
        <end position="254"/>
    </location>
</feature>
<dbReference type="EMBL" id="EQ974109">
    <property type="protein sequence ID" value="EEF33536.1"/>
    <property type="molecule type" value="Genomic_DNA"/>
</dbReference>
<feature type="repeat" description="PPR" evidence="2">
    <location>
        <begin position="321"/>
        <end position="355"/>
    </location>
</feature>
<evidence type="ECO:0000313" key="3">
    <source>
        <dbReference type="EMBL" id="EEF33536.1"/>
    </source>
</evidence>
<dbReference type="GO" id="GO:0009451">
    <property type="term" value="P:RNA modification"/>
    <property type="evidence" value="ECO:0007669"/>
    <property type="project" value="InterPro"/>
</dbReference>
<dbReference type="InterPro" id="IPR011990">
    <property type="entry name" value="TPR-like_helical_dom_sf"/>
</dbReference>
<dbReference type="InterPro" id="IPR002885">
    <property type="entry name" value="PPR_rpt"/>
</dbReference>
<organism evidence="3 4">
    <name type="scientific">Ricinus communis</name>
    <name type="common">Castor bean</name>
    <dbReference type="NCBI Taxonomy" id="3988"/>
    <lineage>
        <taxon>Eukaryota</taxon>
        <taxon>Viridiplantae</taxon>
        <taxon>Streptophyta</taxon>
        <taxon>Embryophyta</taxon>
        <taxon>Tracheophyta</taxon>
        <taxon>Spermatophyta</taxon>
        <taxon>Magnoliopsida</taxon>
        <taxon>eudicotyledons</taxon>
        <taxon>Gunneridae</taxon>
        <taxon>Pentapetalae</taxon>
        <taxon>rosids</taxon>
        <taxon>fabids</taxon>
        <taxon>Malpighiales</taxon>
        <taxon>Euphorbiaceae</taxon>
        <taxon>Acalyphoideae</taxon>
        <taxon>Acalypheae</taxon>
        <taxon>Ricinus</taxon>
    </lineage>
</organism>
<dbReference type="eggNOG" id="KOG4197">
    <property type="taxonomic scope" value="Eukaryota"/>
</dbReference>
<dbReference type="FunFam" id="1.25.40.10:FF:000348">
    <property type="entry name" value="Pentatricopeptide repeat-containing protein chloroplastic"/>
    <property type="match status" value="1"/>
</dbReference>
<dbReference type="NCBIfam" id="TIGR00756">
    <property type="entry name" value="PPR"/>
    <property type="match status" value="3"/>
</dbReference>
<evidence type="ECO:0000313" key="4">
    <source>
        <dbReference type="Proteomes" id="UP000008311"/>
    </source>
</evidence>
<dbReference type="InterPro" id="IPR046960">
    <property type="entry name" value="PPR_At4g14850-like_plant"/>
</dbReference>
<accession>B9SS93</accession>